<organism evidence="1">
    <name type="scientific">bioreactor metagenome</name>
    <dbReference type="NCBI Taxonomy" id="1076179"/>
    <lineage>
        <taxon>unclassified sequences</taxon>
        <taxon>metagenomes</taxon>
        <taxon>ecological metagenomes</taxon>
    </lineage>
</organism>
<reference evidence="1" key="1">
    <citation type="submission" date="2019-08" db="EMBL/GenBank/DDBJ databases">
        <authorList>
            <person name="Kucharzyk K."/>
            <person name="Murdoch R.W."/>
            <person name="Higgins S."/>
            <person name="Loffler F."/>
        </authorList>
    </citation>
    <scope>NUCLEOTIDE SEQUENCE</scope>
</reference>
<evidence type="ECO:0000313" key="1">
    <source>
        <dbReference type="EMBL" id="MPN43358.1"/>
    </source>
</evidence>
<dbReference type="EMBL" id="VSSQ01101708">
    <property type="protein sequence ID" value="MPN43358.1"/>
    <property type="molecule type" value="Genomic_DNA"/>
</dbReference>
<proteinExistence type="predicted"/>
<dbReference type="AlphaFoldDB" id="A0A645HWG4"/>
<accession>A0A645HWG4</accession>
<gene>
    <name evidence="1" type="ORF">SDC9_190917</name>
</gene>
<protein>
    <submittedName>
        <fullName evidence="1">Uncharacterized protein</fullName>
    </submittedName>
</protein>
<comment type="caution">
    <text evidence="1">The sequence shown here is derived from an EMBL/GenBank/DDBJ whole genome shotgun (WGS) entry which is preliminary data.</text>
</comment>
<sequence length="68" mass="7574">MNRADHSTVSGPHFQISINQLKLFPTILLAGNPRLTIPRPVSLPNLIGTRLNRLRHIGVRKAENVTLV</sequence>
<name>A0A645HWG4_9ZZZZ</name>